<comment type="caution">
    <text evidence="1">The sequence shown here is derived from an EMBL/GenBank/DDBJ whole genome shotgun (WGS) entry which is preliminary data.</text>
</comment>
<organism evidence="1 2">
    <name type="scientific">Gloeocapsopsis crepidinum LEGE 06123</name>
    <dbReference type="NCBI Taxonomy" id="588587"/>
    <lineage>
        <taxon>Bacteria</taxon>
        <taxon>Bacillati</taxon>
        <taxon>Cyanobacteriota</taxon>
        <taxon>Cyanophyceae</taxon>
        <taxon>Oscillatoriophycideae</taxon>
        <taxon>Chroococcales</taxon>
        <taxon>Chroococcaceae</taxon>
        <taxon>Gloeocapsopsis</taxon>
    </lineage>
</organism>
<accession>A0ABR9UQ99</accession>
<dbReference type="RefSeq" id="WP_193931641.1">
    <property type="nucleotide sequence ID" value="NZ_CAWPMZ010000036.1"/>
</dbReference>
<reference evidence="1 2" key="1">
    <citation type="submission" date="2020-10" db="EMBL/GenBank/DDBJ databases">
        <authorList>
            <person name="Castelo-Branco R."/>
            <person name="Eusebio N."/>
            <person name="Adriana R."/>
            <person name="Vieira A."/>
            <person name="Brugerolle De Fraissinette N."/>
            <person name="Rezende De Castro R."/>
            <person name="Schneider M.P."/>
            <person name="Vasconcelos V."/>
            <person name="Leao P.N."/>
        </authorList>
    </citation>
    <scope>NUCLEOTIDE SEQUENCE [LARGE SCALE GENOMIC DNA]</scope>
    <source>
        <strain evidence="1 2">LEGE 06123</strain>
    </source>
</reference>
<name>A0ABR9UQ99_9CHRO</name>
<gene>
    <name evidence="1" type="ORF">IQ230_08805</name>
</gene>
<evidence type="ECO:0000313" key="2">
    <source>
        <dbReference type="Proteomes" id="UP000651156"/>
    </source>
</evidence>
<dbReference type="EMBL" id="JADEWN010000017">
    <property type="protein sequence ID" value="MBE9190457.1"/>
    <property type="molecule type" value="Genomic_DNA"/>
</dbReference>
<proteinExistence type="predicted"/>
<keyword evidence="2" id="KW-1185">Reference proteome</keyword>
<dbReference type="InterPro" id="IPR035069">
    <property type="entry name" value="TTHA1013/TTHA0281-like"/>
</dbReference>
<dbReference type="Proteomes" id="UP000651156">
    <property type="component" value="Unassembled WGS sequence"/>
</dbReference>
<dbReference type="Gene3D" id="3.30.160.250">
    <property type="match status" value="1"/>
</dbReference>
<dbReference type="SUPFAM" id="SSF143100">
    <property type="entry name" value="TTHA1013/TTHA0281-like"/>
    <property type="match status" value="1"/>
</dbReference>
<protein>
    <submittedName>
        <fullName evidence="1">Type II toxin-antitoxin system HicB family antitoxin</fullName>
    </submittedName>
</protein>
<evidence type="ECO:0000313" key="1">
    <source>
        <dbReference type="EMBL" id="MBE9190457.1"/>
    </source>
</evidence>
<sequence length="68" mass="7683">MTPHYSILIQWSDEDQVYIASLPEFGPYVRTHGNTYKDALESAEELLETMCLHYQDQGKALPQPALAG</sequence>